<evidence type="ECO:0000313" key="1">
    <source>
        <dbReference type="EMBL" id="TWB15611.1"/>
    </source>
</evidence>
<reference evidence="1 2" key="1">
    <citation type="submission" date="2019-06" db="EMBL/GenBank/DDBJ databases">
        <title>Genomic Encyclopedia of Type Strains, Phase IV (KMG-V): Genome sequencing to study the core and pangenomes of soil and plant-associated prokaryotes.</title>
        <authorList>
            <person name="Whitman W."/>
        </authorList>
    </citation>
    <scope>NUCLEOTIDE SEQUENCE [LARGE SCALE GENOMIC DNA]</scope>
    <source>
        <strain evidence="1 2">BR 11865</strain>
    </source>
</reference>
<dbReference type="EMBL" id="VITO01000029">
    <property type="protein sequence ID" value="TWB15611.1"/>
    <property type="molecule type" value="Genomic_DNA"/>
</dbReference>
<proteinExistence type="predicted"/>
<organism evidence="1 2">
    <name type="scientific">Nitrospirillum amazonense</name>
    <dbReference type="NCBI Taxonomy" id="28077"/>
    <lineage>
        <taxon>Bacteria</taxon>
        <taxon>Pseudomonadati</taxon>
        <taxon>Pseudomonadota</taxon>
        <taxon>Alphaproteobacteria</taxon>
        <taxon>Rhodospirillales</taxon>
        <taxon>Azospirillaceae</taxon>
        <taxon>Nitrospirillum</taxon>
    </lineage>
</organism>
<dbReference type="AlphaFoldDB" id="A0A560F1X6"/>
<dbReference type="RefSeq" id="WP_145620208.1">
    <property type="nucleotide sequence ID" value="NZ_VITO01000029.1"/>
</dbReference>
<evidence type="ECO:0000313" key="2">
    <source>
        <dbReference type="Proteomes" id="UP000316545"/>
    </source>
</evidence>
<sequence>MTVAPQPVLPPLSLDDARLLAFALMATDTRPLVVLDIQVKHSLGIVSAKPMRVDVLHNRLFQLVDSCPLWRARGVAARRRLLSQTQQSLPANAGLKVRA</sequence>
<protein>
    <submittedName>
        <fullName evidence="1">Uncharacterized protein</fullName>
    </submittedName>
</protein>
<comment type="caution">
    <text evidence="1">The sequence shown here is derived from an EMBL/GenBank/DDBJ whole genome shotgun (WGS) entry which is preliminary data.</text>
</comment>
<dbReference type="Proteomes" id="UP000316545">
    <property type="component" value="Unassembled WGS sequence"/>
</dbReference>
<gene>
    <name evidence="1" type="ORF">FBZ88_12964</name>
</gene>
<keyword evidence="2" id="KW-1185">Reference proteome</keyword>
<accession>A0A560F1X6</accession>
<name>A0A560F1X6_9PROT</name>